<evidence type="ECO:0000256" key="7">
    <source>
        <dbReference type="SAM" id="SignalP"/>
    </source>
</evidence>
<dbReference type="PANTHER" id="PTHR33136:SF89">
    <property type="entry name" value="PROTEIN RALF-LIKE 19"/>
    <property type="match status" value="1"/>
</dbReference>
<sequence>MDFRLWMTLLLAMAVAAESSAVFAGPTSETLGYFHGTATCNDQVGDCIANDEEMKMENEVSRRTLAQTQRLISYRAAVMKHHIPCHHRGGSPPPPPVPGCGGLVVHARRCQHGGDGGRVGDWIDTDEEAMMGSEMARRVLAGQRQRYISYGALRANNVPCNKRGQSYYNCNQRGRANPYTRGCSYITHCGRYTRR</sequence>
<dbReference type="OrthoDB" id="1613518at2759"/>
<proteinExistence type="inferred from homology"/>
<dbReference type="GO" id="GO:0019722">
    <property type="term" value="P:calcium-mediated signaling"/>
    <property type="evidence" value="ECO:0007669"/>
    <property type="project" value="TreeGrafter"/>
</dbReference>
<keyword evidence="4" id="KW-0372">Hormone</keyword>
<comment type="subcellular location">
    <subcellularLocation>
        <location evidence="1">Secreted</location>
    </subcellularLocation>
</comment>
<evidence type="ECO:0000256" key="6">
    <source>
        <dbReference type="ARBA" id="ARBA00023157"/>
    </source>
</evidence>
<keyword evidence="5 7" id="KW-0732">Signal</keyword>
<evidence type="ECO:0000256" key="5">
    <source>
        <dbReference type="ARBA" id="ARBA00022729"/>
    </source>
</evidence>
<comment type="caution">
    <text evidence="8">The sequence shown here is derived from an EMBL/GenBank/DDBJ whole genome shotgun (WGS) entry which is preliminary data.</text>
</comment>
<accession>A0A7J0G662</accession>
<dbReference type="AlphaFoldDB" id="A0A7J0G662"/>
<evidence type="ECO:0000256" key="1">
    <source>
        <dbReference type="ARBA" id="ARBA00004613"/>
    </source>
</evidence>
<evidence type="ECO:0000256" key="3">
    <source>
        <dbReference type="ARBA" id="ARBA00022525"/>
    </source>
</evidence>
<protein>
    <submittedName>
        <fullName evidence="8">Rapid alkalinization factor 23</fullName>
    </submittedName>
</protein>
<reference evidence="8 9" key="1">
    <citation type="submission" date="2019-07" db="EMBL/GenBank/DDBJ databases">
        <title>De Novo Assembly of kiwifruit Actinidia rufa.</title>
        <authorList>
            <person name="Sugita-Konishi S."/>
            <person name="Sato K."/>
            <person name="Mori E."/>
            <person name="Abe Y."/>
            <person name="Kisaki G."/>
            <person name="Hamano K."/>
            <person name="Suezawa K."/>
            <person name="Otani M."/>
            <person name="Fukuda T."/>
            <person name="Manabe T."/>
            <person name="Gomi K."/>
            <person name="Tabuchi M."/>
            <person name="Akimitsu K."/>
            <person name="Kataoka I."/>
        </authorList>
    </citation>
    <scope>NUCLEOTIDE SEQUENCE [LARGE SCALE GENOMIC DNA]</scope>
    <source>
        <strain evidence="9">cv. Fuchu</strain>
    </source>
</reference>
<comment type="similarity">
    <text evidence="2">Belongs to the plant rapid alkalinization factor (RALF) family.</text>
</comment>
<organism evidence="8 9">
    <name type="scientific">Actinidia rufa</name>
    <dbReference type="NCBI Taxonomy" id="165716"/>
    <lineage>
        <taxon>Eukaryota</taxon>
        <taxon>Viridiplantae</taxon>
        <taxon>Streptophyta</taxon>
        <taxon>Embryophyta</taxon>
        <taxon>Tracheophyta</taxon>
        <taxon>Spermatophyta</taxon>
        <taxon>Magnoliopsida</taxon>
        <taxon>eudicotyledons</taxon>
        <taxon>Gunneridae</taxon>
        <taxon>Pentapetalae</taxon>
        <taxon>asterids</taxon>
        <taxon>Ericales</taxon>
        <taxon>Actinidiaceae</taxon>
        <taxon>Actinidia</taxon>
    </lineage>
</organism>
<dbReference type="Proteomes" id="UP000585474">
    <property type="component" value="Unassembled WGS sequence"/>
</dbReference>
<dbReference type="GO" id="GO:0009506">
    <property type="term" value="C:plasmodesma"/>
    <property type="evidence" value="ECO:0007669"/>
    <property type="project" value="TreeGrafter"/>
</dbReference>
<evidence type="ECO:0000313" key="8">
    <source>
        <dbReference type="EMBL" id="GFZ06212.1"/>
    </source>
</evidence>
<dbReference type="InterPro" id="IPR008801">
    <property type="entry name" value="RALF"/>
</dbReference>
<dbReference type="Pfam" id="PF05498">
    <property type="entry name" value="RALF"/>
    <property type="match status" value="2"/>
</dbReference>
<keyword evidence="3" id="KW-0964">Secreted</keyword>
<dbReference type="GO" id="GO:0005576">
    <property type="term" value="C:extracellular region"/>
    <property type="evidence" value="ECO:0007669"/>
    <property type="project" value="UniProtKB-SubCell"/>
</dbReference>
<evidence type="ECO:0000256" key="2">
    <source>
        <dbReference type="ARBA" id="ARBA00009178"/>
    </source>
</evidence>
<keyword evidence="6" id="KW-1015">Disulfide bond</keyword>
<dbReference type="EMBL" id="BJWL01000018">
    <property type="protein sequence ID" value="GFZ06212.1"/>
    <property type="molecule type" value="Genomic_DNA"/>
</dbReference>
<feature type="chain" id="PRO_5029858570" evidence="7">
    <location>
        <begin position="18"/>
        <end position="195"/>
    </location>
</feature>
<dbReference type="GO" id="GO:0005179">
    <property type="term" value="F:hormone activity"/>
    <property type="evidence" value="ECO:0007669"/>
    <property type="project" value="UniProtKB-KW"/>
</dbReference>
<feature type="signal peptide" evidence="7">
    <location>
        <begin position="1"/>
        <end position="17"/>
    </location>
</feature>
<dbReference type="PANTHER" id="PTHR33136">
    <property type="entry name" value="RAPID ALKALINIZATION FACTOR-LIKE"/>
    <property type="match status" value="1"/>
</dbReference>
<evidence type="ECO:0000313" key="9">
    <source>
        <dbReference type="Proteomes" id="UP000585474"/>
    </source>
</evidence>
<gene>
    <name evidence="8" type="ORF">Acr_18g0003820</name>
</gene>
<evidence type="ECO:0000256" key="4">
    <source>
        <dbReference type="ARBA" id="ARBA00022702"/>
    </source>
</evidence>
<keyword evidence="9" id="KW-1185">Reference proteome</keyword>
<name>A0A7J0G662_9ERIC</name>